<accession>A0ABU5S0W4</accession>
<protein>
    <submittedName>
        <fullName evidence="7">UvrD-helicase domain-containing protein</fullName>
    </submittedName>
</protein>
<dbReference type="InterPro" id="IPR000212">
    <property type="entry name" value="DNA_helicase_UvrD/REP"/>
</dbReference>
<dbReference type="InterPro" id="IPR014016">
    <property type="entry name" value="UvrD-like_ATP-bd"/>
</dbReference>
<evidence type="ECO:0000313" key="8">
    <source>
        <dbReference type="Proteomes" id="UP001303899"/>
    </source>
</evidence>
<dbReference type="RefSeq" id="WP_323326357.1">
    <property type="nucleotide sequence ID" value="NZ_JAYGIL010000004.1"/>
</dbReference>
<dbReference type="SUPFAM" id="SSF52540">
    <property type="entry name" value="P-loop containing nucleoside triphosphate hydrolases"/>
    <property type="match status" value="1"/>
</dbReference>
<dbReference type="EMBL" id="JAYGIL010000004">
    <property type="protein sequence ID" value="MEA5402117.1"/>
    <property type="molecule type" value="Genomic_DNA"/>
</dbReference>
<evidence type="ECO:0000313" key="7">
    <source>
        <dbReference type="EMBL" id="MEA5402117.1"/>
    </source>
</evidence>
<evidence type="ECO:0000256" key="1">
    <source>
        <dbReference type="ARBA" id="ARBA00022741"/>
    </source>
</evidence>
<evidence type="ECO:0000259" key="6">
    <source>
        <dbReference type="PROSITE" id="PS51198"/>
    </source>
</evidence>
<evidence type="ECO:0000256" key="5">
    <source>
        <dbReference type="PROSITE-ProRule" id="PRU00560"/>
    </source>
</evidence>
<evidence type="ECO:0000256" key="3">
    <source>
        <dbReference type="ARBA" id="ARBA00022806"/>
    </source>
</evidence>
<sequence>MTKRINSPDTEADIMLRKCLDRTPRTSFVMIAGAGSGKTTSLVKALSHLVSTKSNELRRKGQQVACITYTEIAAKEIRNDVANSPLVHVSTIHSFLWTIGSPFQKDIKKWVIQRIAEKCLEIQEKINKPRTRTRDRLVLELDRLKSQLGIVESLHYFNYGTGSNYAKGILGHDDIIKLVTSLIEEHKMLKAIISQKYPYIFVDESQDTFPNIVSSLKLVDHIFGKDFCLGFFGDPMQKIFPTGIGEIAIENSWERITKPENFRCSQRVLKTVNAIRKPADGLEQTRGRFEIIEGKEFPVEGSSQIFILPINDFRTSNVKRVQQWSTHKFDDDSWLLDDKIKVLVVVHRMAAKRLGFPNLYSAMNDNSPSSFKDGLLDGTAWPLKPFMNFVLPLINLHSSNLNFEVLNILRAQSPKLTKNILKGDDLRISLAELKKGVDRLAEMMRSDSTATVLDVLKIIQEYEMTSLDERLLDHLNETNLVETDEDDDENLKATEISSMQNYFACPANEFLGYKKYCDNESPFATQQGIKGAEFDKVITILDDDEGTNNLFSYDKYFGISSLSDVDKKNIAEGKDNVISRTRRLFYVSCSRARKDLIVIYFTSNVPEALRLISETGIFQKESIFLEKDLASIIIADNL</sequence>
<name>A0ABU5S0W4_9BACT</name>
<dbReference type="Gene3D" id="3.40.50.300">
    <property type="entry name" value="P-loop containing nucleotide triphosphate hydrolases"/>
    <property type="match status" value="2"/>
</dbReference>
<keyword evidence="8" id="KW-1185">Reference proteome</keyword>
<evidence type="ECO:0000256" key="2">
    <source>
        <dbReference type="ARBA" id="ARBA00022801"/>
    </source>
</evidence>
<dbReference type="Proteomes" id="UP001303899">
    <property type="component" value="Unassembled WGS sequence"/>
</dbReference>
<evidence type="ECO:0000256" key="4">
    <source>
        <dbReference type="ARBA" id="ARBA00022840"/>
    </source>
</evidence>
<keyword evidence="2 5" id="KW-0378">Hydrolase</keyword>
<proteinExistence type="predicted"/>
<dbReference type="InterPro" id="IPR027417">
    <property type="entry name" value="P-loop_NTPase"/>
</dbReference>
<gene>
    <name evidence="7" type="ORF">VB776_04270</name>
</gene>
<organism evidence="7 8">
    <name type="scientific">Arcicella gelida</name>
    <dbReference type="NCBI Taxonomy" id="2984195"/>
    <lineage>
        <taxon>Bacteria</taxon>
        <taxon>Pseudomonadati</taxon>
        <taxon>Bacteroidota</taxon>
        <taxon>Cytophagia</taxon>
        <taxon>Cytophagales</taxon>
        <taxon>Flectobacillaceae</taxon>
        <taxon>Arcicella</taxon>
    </lineage>
</organism>
<dbReference type="Pfam" id="PF00580">
    <property type="entry name" value="UvrD-helicase"/>
    <property type="match status" value="1"/>
</dbReference>
<keyword evidence="1 5" id="KW-0547">Nucleotide-binding</keyword>
<keyword evidence="4 5" id="KW-0067">ATP-binding</keyword>
<keyword evidence="3 5" id="KW-0347">Helicase</keyword>
<feature type="binding site" evidence="5">
    <location>
        <begin position="32"/>
        <end position="39"/>
    </location>
    <ligand>
        <name>ATP</name>
        <dbReference type="ChEBI" id="CHEBI:30616"/>
    </ligand>
</feature>
<feature type="domain" description="UvrD-like helicase ATP-binding" evidence="6">
    <location>
        <begin position="11"/>
        <end position="278"/>
    </location>
</feature>
<comment type="caution">
    <text evidence="7">The sequence shown here is derived from an EMBL/GenBank/DDBJ whole genome shotgun (WGS) entry which is preliminary data.</text>
</comment>
<dbReference type="PANTHER" id="PTHR11070">
    <property type="entry name" value="UVRD / RECB / PCRA DNA HELICASE FAMILY MEMBER"/>
    <property type="match status" value="1"/>
</dbReference>
<reference evidence="7 8" key="1">
    <citation type="submission" date="2023-12" db="EMBL/GenBank/DDBJ databases">
        <title>Novel species of the genus Arcicella isolated from rivers.</title>
        <authorList>
            <person name="Lu H."/>
        </authorList>
    </citation>
    <scope>NUCLEOTIDE SEQUENCE [LARGE SCALE GENOMIC DNA]</scope>
    <source>
        <strain evidence="7 8">DC2W</strain>
    </source>
</reference>
<dbReference type="PANTHER" id="PTHR11070:SF3">
    <property type="entry name" value="DNA 3'-5' HELICASE"/>
    <property type="match status" value="1"/>
</dbReference>
<dbReference type="PROSITE" id="PS51198">
    <property type="entry name" value="UVRD_HELICASE_ATP_BIND"/>
    <property type="match status" value="1"/>
</dbReference>